<organism evidence="3 4">
    <name type="scientific">Candidatus Chloroploca mongolica</name>
    <dbReference type="NCBI Taxonomy" id="2528176"/>
    <lineage>
        <taxon>Bacteria</taxon>
        <taxon>Bacillati</taxon>
        <taxon>Chloroflexota</taxon>
        <taxon>Chloroflexia</taxon>
        <taxon>Chloroflexales</taxon>
        <taxon>Chloroflexineae</taxon>
        <taxon>Oscillochloridaceae</taxon>
        <taxon>Candidatus Chloroploca</taxon>
    </lineage>
</organism>
<gene>
    <name evidence="3" type="ORF">EYB53_003325</name>
</gene>
<name>A0ABS4D5N4_9CHLR</name>
<dbReference type="InterPro" id="IPR008988">
    <property type="entry name" value="Transcriptional_repressor_C"/>
</dbReference>
<evidence type="ECO:0000259" key="2">
    <source>
        <dbReference type="SMART" id="SM00899"/>
    </source>
</evidence>
<evidence type="ECO:0000313" key="3">
    <source>
        <dbReference type="EMBL" id="MBP1464735.1"/>
    </source>
</evidence>
<comment type="caution">
    <text evidence="3">The sequence shown here is derived from an EMBL/GenBank/DDBJ whole genome shotgun (WGS) entry which is preliminary data.</text>
</comment>
<dbReference type="PANTHER" id="PTHR43151">
    <property type="entry name" value="FEOA FAMILY PROTEIN"/>
    <property type="match status" value="1"/>
</dbReference>
<feature type="domain" description="Ferrous iron transporter FeoA-like" evidence="2">
    <location>
        <begin position="9"/>
        <end position="79"/>
    </location>
</feature>
<protein>
    <submittedName>
        <fullName evidence="3">Ferrous iron transport protein A</fullName>
    </submittedName>
</protein>
<dbReference type="EMBL" id="SIJK02000004">
    <property type="protein sequence ID" value="MBP1464735.1"/>
    <property type="molecule type" value="Genomic_DNA"/>
</dbReference>
<reference evidence="3 4" key="1">
    <citation type="submission" date="2021-03" db="EMBL/GenBank/DDBJ databases">
        <authorList>
            <person name="Grouzdev D.S."/>
        </authorList>
    </citation>
    <scope>NUCLEOTIDE SEQUENCE [LARGE SCALE GENOMIC DNA]</scope>
    <source>
        <strain evidence="3 4">M50-1</strain>
    </source>
</reference>
<dbReference type="SUPFAM" id="SSF50037">
    <property type="entry name" value="C-terminal domain of transcriptional repressors"/>
    <property type="match status" value="1"/>
</dbReference>
<dbReference type="Gene3D" id="2.30.30.90">
    <property type="match status" value="1"/>
</dbReference>
<accession>A0ABS4D5N4</accession>
<dbReference type="PANTHER" id="PTHR43151:SF1">
    <property type="entry name" value="SSR2333 PROTEIN"/>
    <property type="match status" value="1"/>
</dbReference>
<dbReference type="InterPro" id="IPR038157">
    <property type="entry name" value="FeoA_core_dom"/>
</dbReference>
<dbReference type="InterPro" id="IPR007167">
    <property type="entry name" value="Fe-transptr_FeoA-like"/>
</dbReference>
<dbReference type="SMART" id="SM00899">
    <property type="entry name" value="FeoA"/>
    <property type="match status" value="1"/>
</dbReference>
<dbReference type="RefSeq" id="WP_135476736.1">
    <property type="nucleotide sequence ID" value="NZ_SIJK02000004.1"/>
</dbReference>
<proteinExistence type="predicted"/>
<evidence type="ECO:0000256" key="1">
    <source>
        <dbReference type="ARBA" id="ARBA00023004"/>
    </source>
</evidence>
<keyword evidence="1" id="KW-0408">Iron</keyword>
<keyword evidence="4" id="KW-1185">Reference proteome</keyword>
<dbReference type="Proteomes" id="UP001193081">
    <property type="component" value="Unassembled WGS sequence"/>
</dbReference>
<sequence length="85" mass="8654">MHPTSEPTLPLSIAGTGARVQIVGLSGGMRSAHRLAELGLTPGSEVTILNNDGGALLLAVGDTRLGVGRGLAHKVLVTFLERNGS</sequence>
<dbReference type="Pfam" id="PF04023">
    <property type="entry name" value="FeoA"/>
    <property type="match status" value="1"/>
</dbReference>
<evidence type="ECO:0000313" key="4">
    <source>
        <dbReference type="Proteomes" id="UP001193081"/>
    </source>
</evidence>
<dbReference type="InterPro" id="IPR053184">
    <property type="entry name" value="FeoA-like"/>
</dbReference>